<accession>A0A1J5S5H8</accession>
<dbReference type="EMBL" id="MLJW01000107">
    <property type="protein sequence ID" value="OIQ99375.1"/>
    <property type="molecule type" value="Genomic_DNA"/>
</dbReference>
<feature type="region of interest" description="Disordered" evidence="6">
    <location>
        <begin position="1"/>
        <end position="52"/>
    </location>
</feature>
<evidence type="ECO:0000256" key="5">
    <source>
        <dbReference type="ARBA" id="ARBA00023163"/>
    </source>
</evidence>
<evidence type="ECO:0000256" key="3">
    <source>
        <dbReference type="ARBA" id="ARBA00022884"/>
    </source>
</evidence>
<evidence type="ECO:0000256" key="2">
    <source>
        <dbReference type="ARBA" id="ARBA00022814"/>
    </source>
</evidence>
<keyword evidence="5" id="KW-0804">Transcription</keyword>
<dbReference type="GO" id="GO:0003723">
    <property type="term" value="F:RNA binding"/>
    <property type="evidence" value="ECO:0007669"/>
    <property type="project" value="UniProtKB-KW"/>
</dbReference>
<protein>
    <recommendedName>
        <fullName evidence="7">NusB/RsmB/TIM44 domain-containing protein</fullName>
    </recommendedName>
</protein>
<organism evidence="8">
    <name type="scientific">mine drainage metagenome</name>
    <dbReference type="NCBI Taxonomy" id="410659"/>
    <lineage>
        <taxon>unclassified sequences</taxon>
        <taxon>metagenomes</taxon>
        <taxon>ecological metagenomes</taxon>
    </lineage>
</organism>
<dbReference type="InterPro" id="IPR006027">
    <property type="entry name" value="NusB_RsmB_TIM44"/>
</dbReference>
<evidence type="ECO:0000313" key="8">
    <source>
        <dbReference type="EMBL" id="OIQ99375.1"/>
    </source>
</evidence>
<dbReference type="GO" id="GO:0031564">
    <property type="term" value="P:transcription antitermination"/>
    <property type="evidence" value="ECO:0007669"/>
    <property type="project" value="UniProtKB-KW"/>
</dbReference>
<dbReference type="PANTHER" id="PTHR11078">
    <property type="entry name" value="N UTILIZATION SUBSTANCE PROTEIN B-RELATED"/>
    <property type="match status" value="1"/>
</dbReference>
<evidence type="ECO:0000259" key="7">
    <source>
        <dbReference type="Pfam" id="PF01029"/>
    </source>
</evidence>
<evidence type="ECO:0000256" key="1">
    <source>
        <dbReference type="ARBA" id="ARBA00005952"/>
    </source>
</evidence>
<feature type="compositionally biased region" description="Polar residues" evidence="6">
    <location>
        <begin position="8"/>
        <end position="34"/>
    </location>
</feature>
<comment type="similarity">
    <text evidence="1">Belongs to the NusB family.</text>
</comment>
<evidence type="ECO:0000256" key="4">
    <source>
        <dbReference type="ARBA" id="ARBA00023015"/>
    </source>
</evidence>
<dbReference type="NCBIfam" id="TIGR01951">
    <property type="entry name" value="nusB"/>
    <property type="match status" value="1"/>
</dbReference>
<dbReference type="InterPro" id="IPR011605">
    <property type="entry name" value="NusB_fam"/>
</dbReference>
<comment type="caution">
    <text evidence="8">The sequence shown here is derived from an EMBL/GenBank/DDBJ whole genome shotgun (WGS) entry which is preliminary data.</text>
</comment>
<dbReference type="AlphaFoldDB" id="A0A1J5S5H8"/>
<dbReference type="SUPFAM" id="SSF48013">
    <property type="entry name" value="NusB-like"/>
    <property type="match status" value="1"/>
</dbReference>
<reference evidence="8" key="1">
    <citation type="submission" date="2016-10" db="EMBL/GenBank/DDBJ databases">
        <title>Sequence of Gallionella enrichment culture.</title>
        <authorList>
            <person name="Poehlein A."/>
            <person name="Muehling M."/>
            <person name="Daniel R."/>
        </authorList>
    </citation>
    <scope>NUCLEOTIDE SEQUENCE</scope>
</reference>
<proteinExistence type="inferred from homology"/>
<keyword evidence="4" id="KW-0805">Transcription regulation</keyword>
<sequence>MIDKNKSDINSQTDTGVSVTSLVSEKNPASSDVKTSPKKSGGARKGVAQNRRKSRELVLKAVYRGMLNQSALGSIFRDMVDDPDYKKADEAYFKQLLESVTVHVEALDKHLANFIDRPLAELSPVEHAILRISGCELMFDMSIPYRVVINEGVELAKLYGGTDGHKYINGVLDKLAVDVRASEVKSARS</sequence>
<name>A0A1J5S5H8_9ZZZZ</name>
<dbReference type="GO" id="GO:0005829">
    <property type="term" value="C:cytosol"/>
    <property type="evidence" value="ECO:0007669"/>
    <property type="project" value="TreeGrafter"/>
</dbReference>
<evidence type="ECO:0000256" key="6">
    <source>
        <dbReference type="SAM" id="MobiDB-lite"/>
    </source>
</evidence>
<dbReference type="InterPro" id="IPR035926">
    <property type="entry name" value="NusB-like_sf"/>
</dbReference>
<gene>
    <name evidence="8" type="ORF">GALL_186120</name>
</gene>
<dbReference type="PANTHER" id="PTHR11078:SF3">
    <property type="entry name" value="ANTITERMINATION NUSB DOMAIN-CONTAINING PROTEIN"/>
    <property type="match status" value="1"/>
</dbReference>
<dbReference type="GO" id="GO:0006353">
    <property type="term" value="P:DNA-templated transcription termination"/>
    <property type="evidence" value="ECO:0007669"/>
    <property type="project" value="InterPro"/>
</dbReference>
<feature type="domain" description="NusB/RsmB/TIM44" evidence="7">
    <location>
        <begin position="52"/>
        <end position="176"/>
    </location>
</feature>
<keyword evidence="3" id="KW-0694">RNA-binding</keyword>
<dbReference type="Gene3D" id="1.10.940.10">
    <property type="entry name" value="NusB-like"/>
    <property type="match status" value="1"/>
</dbReference>
<dbReference type="Pfam" id="PF01029">
    <property type="entry name" value="NusB"/>
    <property type="match status" value="1"/>
</dbReference>
<dbReference type="HAMAP" id="MF_00073">
    <property type="entry name" value="NusB"/>
    <property type="match status" value="1"/>
</dbReference>
<keyword evidence="2" id="KW-0889">Transcription antitermination</keyword>